<protein>
    <recommendedName>
        <fullName evidence="2">Reverse transcriptase domain-containing protein</fullName>
    </recommendedName>
</protein>
<dbReference type="PANTHER" id="PTHR33116">
    <property type="entry name" value="REVERSE TRANSCRIPTASE ZINC-BINDING DOMAIN-CONTAINING PROTEIN-RELATED-RELATED"/>
    <property type="match status" value="1"/>
</dbReference>
<dbReference type="InterPro" id="IPR044730">
    <property type="entry name" value="RNase_H-like_dom_plant"/>
</dbReference>
<dbReference type="Gene3D" id="3.30.420.10">
    <property type="entry name" value="Ribonuclease H-like superfamily/Ribonuclease H"/>
    <property type="match status" value="1"/>
</dbReference>
<dbReference type="InterPro" id="IPR000477">
    <property type="entry name" value="RT_dom"/>
</dbReference>
<reference evidence="3 4" key="1">
    <citation type="journal article" date="2005" name="PLoS Biol.">
        <title>The genomes of Oryza sativa: a history of duplications.</title>
        <authorList>
            <person name="Yu J."/>
            <person name="Wang J."/>
            <person name="Lin W."/>
            <person name="Li S."/>
            <person name="Li H."/>
            <person name="Zhou J."/>
            <person name="Ni P."/>
            <person name="Dong W."/>
            <person name="Hu S."/>
            <person name="Zeng C."/>
            <person name="Zhang J."/>
            <person name="Zhang Y."/>
            <person name="Li R."/>
            <person name="Xu Z."/>
            <person name="Li S."/>
            <person name="Li X."/>
            <person name="Zheng H."/>
            <person name="Cong L."/>
            <person name="Lin L."/>
            <person name="Yin J."/>
            <person name="Geng J."/>
            <person name="Li G."/>
            <person name="Shi J."/>
            <person name="Liu J."/>
            <person name="Lv H."/>
            <person name="Li J."/>
            <person name="Wang J."/>
            <person name="Deng Y."/>
            <person name="Ran L."/>
            <person name="Shi X."/>
            <person name="Wang X."/>
            <person name="Wu Q."/>
            <person name="Li C."/>
            <person name="Ren X."/>
            <person name="Wang J."/>
            <person name="Wang X."/>
            <person name="Li D."/>
            <person name="Liu D."/>
            <person name="Zhang X."/>
            <person name="Ji Z."/>
            <person name="Zhao W."/>
            <person name="Sun Y."/>
            <person name="Zhang Z."/>
            <person name="Bao J."/>
            <person name="Han Y."/>
            <person name="Dong L."/>
            <person name="Ji J."/>
            <person name="Chen P."/>
            <person name="Wu S."/>
            <person name="Liu J."/>
            <person name="Xiao Y."/>
            <person name="Bu D."/>
            <person name="Tan J."/>
            <person name="Yang L."/>
            <person name="Ye C."/>
            <person name="Zhang J."/>
            <person name="Xu J."/>
            <person name="Zhou Y."/>
            <person name="Yu Y."/>
            <person name="Zhang B."/>
            <person name="Zhuang S."/>
            <person name="Wei H."/>
            <person name="Liu B."/>
            <person name="Lei M."/>
            <person name="Yu H."/>
            <person name="Li Y."/>
            <person name="Xu H."/>
            <person name="Wei S."/>
            <person name="He X."/>
            <person name="Fang L."/>
            <person name="Zhang Z."/>
            <person name="Zhang Y."/>
            <person name="Huang X."/>
            <person name="Su Z."/>
            <person name="Tong W."/>
            <person name="Li J."/>
            <person name="Tong Z."/>
            <person name="Li S."/>
            <person name="Ye J."/>
            <person name="Wang L."/>
            <person name="Fang L."/>
            <person name="Lei T."/>
            <person name="Chen C."/>
            <person name="Chen H."/>
            <person name="Xu Z."/>
            <person name="Li H."/>
            <person name="Huang H."/>
            <person name="Zhang F."/>
            <person name="Xu H."/>
            <person name="Li N."/>
            <person name="Zhao C."/>
            <person name="Li S."/>
            <person name="Dong L."/>
            <person name="Huang Y."/>
            <person name="Li L."/>
            <person name="Xi Y."/>
            <person name="Qi Q."/>
            <person name="Li W."/>
            <person name="Zhang B."/>
            <person name="Hu W."/>
            <person name="Zhang Y."/>
            <person name="Tian X."/>
            <person name="Jiao Y."/>
            <person name="Liang X."/>
            <person name="Jin J."/>
            <person name="Gao L."/>
            <person name="Zheng W."/>
            <person name="Hao B."/>
            <person name="Liu S."/>
            <person name="Wang W."/>
            <person name="Yuan L."/>
            <person name="Cao M."/>
            <person name="McDermott J."/>
            <person name="Samudrala R."/>
            <person name="Wang J."/>
            <person name="Wong G.K."/>
            <person name="Yang H."/>
        </authorList>
    </citation>
    <scope>NUCLEOTIDE SEQUENCE [LARGE SCALE GENOMIC DNA]</scope>
    <source>
        <strain evidence="4">cv. 93-11</strain>
    </source>
</reference>
<name>B8AVS5_ORYSI</name>
<accession>B8AVS5</accession>
<dbReference type="SUPFAM" id="SSF53098">
    <property type="entry name" value="Ribonuclease H-like"/>
    <property type="match status" value="1"/>
</dbReference>
<feature type="region of interest" description="Disordered" evidence="1">
    <location>
        <begin position="281"/>
        <end position="307"/>
    </location>
</feature>
<gene>
    <name evidence="3" type="ORF">OsI_15004</name>
</gene>
<dbReference type="Pfam" id="PF00078">
    <property type="entry name" value="RVT_1"/>
    <property type="match status" value="1"/>
</dbReference>
<dbReference type="GO" id="GO:0004523">
    <property type="term" value="F:RNA-DNA hybrid ribonuclease activity"/>
    <property type="evidence" value="ECO:0007669"/>
    <property type="project" value="InterPro"/>
</dbReference>
<dbReference type="Proteomes" id="UP000007015">
    <property type="component" value="Chromosome 4"/>
</dbReference>
<dbReference type="GO" id="GO:0003676">
    <property type="term" value="F:nucleic acid binding"/>
    <property type="evidence" value="ECO:0007669"/>
    <property type="project" value="InterPro"/>
</dbReference>
<dbReference type="InterPro" id="IPR012337">
    <property type="entry name" value="RNaseH-like_sf"/>
</dbReference>
<evidence type="ECO:0000256" key="1">
    <source>
        <dbReference type="SAM" id="MobiDB-lite"/>
    </source>
</evidence>
<evidence type="ECO:0000259" key="2">
    <source>
        <dbReference type="PROSITE" id="PS50878"/>
    </source>
</evidence>
<proteinExistence type="predicted"/>
<feature type="compositionally biased region" description="Polar residues" evidence="1">
    <location>
        <begin position="281"/>
        <end position="295"/>
    </location>
</feature>
<dbReference type="PROSITE" id="PS50878">
    <property type="entry name" value="RT_POL"/>
    <property type="match status" value="1"/>
</dbReference>
<evidence type="ECO:0000313" key="4">
    <source>
        <dbReference type="Proteomes" id="UP000007015"/>
    </source>
</evidence>
<dbReference type="Pfam" id="PF13456">
    <property type="entry name" value="RVT_3"/>
    <property type="match status" value="1"/>
</dbReference>
<dbReference type="SUPFAM" id="SSF56672">
    <property type="entry name" value="DNA/RNA polymerases"/>
    <property type="match status" value="1"/>
</dbReference>
<sequence length="916" mass="103060">MTAGQDLGESLAAPSGSQKLKGDVLPSTSRSDDLPQGQAVFTEGEIPEEEEEVVEVDIADDEMKQAVQWTILARFYSMRIPNHSALYEDMSRAWRLRSDMSYTSLHDNLFIITFKAEGDYKFVIQARDELYGSKFGKVREVDVEEDGRNRHDFFRIRVELPVKKPLKSKIAIKTTVHGVEAVRRFDVSSFLEGPAGSAASASSRKSHNSHGDVDLPPRVDAHDDFFFAGDAHDDFESKENKGDSKVDELLATQTGKLQVSGGSPRHQSGDMIPTMAELHQPTSFGDTYTDETSSAQKRRMPEQGEPKITGRVQQALLEYKKDMEVWQGDQIGFGSKGRAQKHFKKVDASGLSKVETEATSPGAAGVPYTYDNKREGWNNVKYRFRIVVNAYNTRFSGKENQKVLRLRPILDEIISVNQSAFVPGRMTMDNALIAFECFHYLQKNKNPQNAASAYKLDLSKAYDRVDWHYLEQAMIRLGFSDRWVGWIMECITTVRYSVKFNETLLSAFSPTRGLTQGDPLSPFLFLFAADGLSLLLDEKVQSGDITHVRICRQAPGISHLLFADDTLLFFSADNRQAEVVREVLDNYAQSTGQLINPTKCSVMFSPATPNSVCNMIRSTLKITQASFDDKYLGFPTPEGRLYKGKFQTMQSRILKRLVQRGENFLSTGGKEVLIKAVIQAIPVYVMGLFKLPDSVCDELTKMTRNFWWGAGNVCGTEVEDTIHALCRCPLAGSLWQAMQKEGTIPVSLDSLRAGPNWIFDQLDPLSNGQREMFLMIPWRNWFVRNEITHGKAAPPVEVSKRCCTALEAELLAIKDGITFALQWTFRPIVLESDCLTAIQMINSKERCLSELAFVVREVRDLMNGDREILLRKIHRSQNHASHSLANKARAEPSSIIWLNPNCDDISQIVKDDFIPE</sequence>
<keyword evidence="4" id="KW-1185">Reference proteome</keyword>
<dbReference type="HOGENOM" id="CLU_317942_0_0_1"/>
<dbReference type="InterPro" id="IPR002156">
    <property type="entry name" value="RNaseH_domain"/>
</dbReference>
<dbReference type="InterPro" id="IPR043502">
    <property type="entry name" value="DNA/RNA_pol_sf"/>
</dbReference>
<dbReference type="EMBL" id="CM000129">
    <property type="protein sequence ID" value="EEC76846.1"/>
    <property type="molecule type" value="Genomic_DNA"/>
</dbReference>
<organism evidence="3 4">
    <name type="scientific">Oryza sativa subsp. indica</name>
    <name type="common">Rice</name>
    <dbReference type="NCBI Taxonomy" id="39946"/>
    <lineage>
        <taxon>Eukaryota</taxon>
        <taxon>Viridiplantae</taxon>
        <taxon>Streptophyta</taxon>
        <taxon>Embryophyta</taxon>
        <taxon>Tracheophyta</taxon>
        <taxon>Spermatophyta</taxon>
        <taxon>Magnoliopsida</taxon>
        <taxon>Liliopsida</taxon>
        <taxon>Poales</taxon>
        <taxon>Poaceae</taxon>
        <taxon>BOP clade</taxon>
        <taxon>Oryzoideae</taxon>
        <taxon>Oryzeae</taxon>
        <taxon>Oryzinae</taxon>
        <taxon>Oryza</taxon>
        <taxon>Oryza sativa</taxon>
    </lineage>
</organism>
<dbReference type="Gramene" id="BGIOSGA015966-TA">
    <property type="protein sequence ID" value="BGIOSGA015966-PA"/>
    <property type="gene ID" value="BGIOSGA015966"/>
</dbReference>
<dbReference type="AlphaFoldDB" id="B8AVS5"/>
<dbReference type="InterPro" id="IPR036397">
    <property type="entry name" value="RNaseH_sf"/>
</dbReference>
<feature type="domain" description="Reverse transcriptase" evidence="2">
    <location>
        <begin position="352"/>
        <end position="636"/>
    </location>
</feature>
<feature type="region of interest" description="Disordered" evidence="1">
    <location>
        <begin position="1"/>
        <end position="50"/>
    </location>
</feature>
<evidence type="ECO:0000313" key="3">
    <source>
        <dbReference type="EMBL" id="EEC76846.1"/>
    </source>
</evidence>
<dbReference type="CDD" id="cd01650">
    <property type="entry name" value="RT_nLTR_like"/>
    <property type="match status" value="1"/>
</dbReference>
<dbReference type="CDD" id="cd06222">
    <property type="entry name" value="RNase_H_like"/>
    <property type="match status" value="1"/>
</dbReference>
<feature type="region of interest" description="Disordered" evidence="1">
    <location>
        <begin position="196"/>
        <end position="217"/>
    </location>
</feature>
<dbReference type="PANTHER" id="PTHR33116:SF86">
    <property type="entry name" value="REVERSE TRANSCRIPTASE DOMAIN-CONTAINING PROTEIN"/>
    <property type="match status" value="1"/>
</dbReference>
<dbReference type="STRING" id="39946.B8AVS5"/>